<comment type="similarity">
    <text evidence="2">Belongs to the outer membrane factor (OMF) (TC 1.B.17) family.</text>
</comment>
<dbReference type="SUPFAM" id="SSF56954">
    <property type="entry name" value="Outer membrane efflux proteins (OEP)"/>
    <property type="match status" value="1"/>
</dbReference>
<dbReference type="InterPro" id="IPR003423">
    <property type="entry name" value="OMP_efflux"/>
</dbReference>
<dbReference type="RefSeq" id="WP_053944172.1">
    <property type="nucleotide sequence ID" value="NZ_CP010401.1"/>
</dbReference>
<organism evidence="9 10">
    <name type="scientific">Bartonella ancashensis</name>
    <dbReference type="NCBI Taxonomy" id="1318743"/>
    <lineage>
        <taxon>Bacteria</taxon>
        <taxon>Pseudomonadati</taxon>
        <taxon>Pseudomonadota</taxon>
        <taxon>Alphaproteobacteria</taxon>
        <taxon>Hyphomicrobiales</taxon>
        <taxon>Bartonellaceae</taxon>
        <taxon>Bartonella</taxon>
    </lineage>
</organism>
<sequence length="430" mass="46944">MFKISKKFQIYPFFVLGILVSSSVYADTLEDALAKAYVHNIKLNNERVAMRISSDDVAIARAGFFPQIDGFGSYNRGNNVGGSYSNSGSIGIRVNQRLFDGFVTQNLFLSAQIKLKAQREYLRNAEQNLFLDVVTAYTNVYQARRVAELRKENLASLEELVNSTKAKLDVGEAAGVDFAQAQAAYAVAVSEFSLARSEVKSAEAVYQQVVGTEAADLEPPSGAKELPKSLDVGYRDSIATHPTVLYAKYLADASLYSVKAQEGALLPKIDFSATTSYNRTYTSPELDHTSHSVGISLNVPIFEGGRTSAQIRQSKARFEQASLQLELAKSNIKQAITSAWFQLESARASAEAYRKSVHAAEIAFKGRIQENYVGQATLLDVLNSRTHLIGAQISLANAEKNVVIAGYNLQSFVGKLTASYLGLENTQPAQ</sequence>
<dbReference type="GO" id="GO:0009279">
    <property type="term" value="C:cell outer membrane"/>
    <property type="evidence" value="ECO:0007669"/>
    <property type="project" value="UniProtKB-SubCell"/>
</dbReference>
<feature type="signal peptide" evidence="8">
    <location>
        <begin position="1"/>
        <end position="26"/>
    </location>
</feature>
<dbReference type="PANTHER" id="PTHR30026">
    <property type="entry name" value="OUTER MEMBRANE PROTEIN TOLC"/>
    <property type="match status" value="1"/>
</dbReference>
<evidence type="ECO:0000256" key="6">
    <source>
        <dbReference type="ARBA" id="ARBA00023136"/>
    </source>
</evidence>
<gene>
    <name evidence="9" type="ORF">PU02_0847</name>
</gene>
<evidence type="ECO:0000313" key="9">
    <source>
        <dbReference type="EMBL" id="ALE03661.1"/>
    </source>
</evidence>
<dbReference type="PANTHER" id="PTHR30026:SF22">
    <property type="entry name" value="OUTER MEMBRANE EFFLUX PROTEIN"/>
    <property type="match status" value="1"/>
</dbReference>
<dbReference type="NCBIfam" id="TIGR01844">
    <property type="entry name" value="type_I_sec_TolC"/>
    <property type="match status" value="1"/>
</dbReference>
<dbReference type="GO" id="GO:0015562">
    <property type="term" value="F:efflux transmembrane transporter activity"/>
    <property type="evidence" value="ECO:0007669"/>
    <property type="project" value="InterPro"/>
</dbReference>
<dbReference type="AlphaFoldDB" id="A0A0M3T2Y7"/>
<name>A0A0M3T2Y7_9HYPH</name>
<feature type="chain" id="PRO_5005789522" evidence="8">
    <location>
        <begin position="27"/>
        <end position="430"/>
    </location>
</feature>
<keyword evidence="3" id="KW-0813">Transport</keyword>
<evidence type="ECO:0000256" key="7">
    <source>
        <dbReference type="ARBA" id="ARBA00023237"/>
    </source>
</evidence>
<keyword evidence="6" id="KW-0472">Membrane</keyword>
<dbReference type="PATRIC" id="fig|1318743.3.peg.860"/>
<keyword evidence="10" id="KW-1185">Reference proteome</keyword>
<keyword evidence="4" id="KW-1134">Transmembrane beta strand</keyword>
<dbReference type="Proteomes" id="UP000057213">
    <property type="component" value="Chromosome"/>
</dbReference>
<proteinExistence type="inferred from homology"/>
<keyword evidence="5" id="KW-0812">Transmembrane</keyword>
<accession>A0A0M3T2Y7</accession>
<evidence type="ECO:0000256" key="3">
    <source>
        <dbReference type="ARBA" id="ARBA00022448"/>
    </source>
</evidence>
<keyword evidence="7" id="KW-0998">Cell outer membrane</keyword>
<dbReference type="InterPro" id="IPR051906">
    <property type="entry name" value="TolC-like"/>
</dbReference>
<evidence type="ECO:0000256" key="8">
    <source>
        <dbReference type="SAM" id="SignalP"/>
    </source>
</evidence>
<keyword evidence="8" id="KW-0732">Signal</keyword>
<dbReference type="EMBL" id="CP010401">
    <property type="protein sequence ID" value="ALE03661.1"/>
    <property type="molecule type" value="Genomic_DNA"/>
</dbReference>
<dbReference type="Gene3D" id="1.20.1600.10">
    <property type="entry name" value="Outer membrane efflux proteins (OEP)"/>
    <property type="match status" value="1"/>
</dbReference>
<dbReference type="GO" id="GO:1990281">
    <property type="term" value="C:efflux pump complex"/>
    <property type="evidence" value="ECO:0007669"/>
    <property type="project" value="TreeGrafter"/>
</dbReference>
<evidence type="ECO:0000256" key="4">
    <source>
        <dbReference type="ARBA" id="ARBA00022452"/>
    </source>
</evidence>
<comment type="subcellular location">
    <subcellularLocation>
        <location evidence="1">Cell outer membrane</location>
    </subcellularLocation>
</comment>
<dbReference type="OrthoDB" id="9789368at2"/>
<reference evidence="9 10" key="1">
    <citation type="journal article" date="2015" name="Genome Announc.">
        <title>Complete Genome Sequence of Bartonella ancashensis Strain 20.00, Isolated from the Blood of a Patient with Verruga Peruana.</title>
        <authorList>
            <person name="Hang J."/>
            <person name="Mullins K.E."/>
            <person name="Clifford R.J."/>
            <person name="Onmus-Leone F."/>
            <person name="Yang Y."/>
            <person name="Jiang J."/>
            <person name="Leguia M."/>
            <person name="Kasper M.R."/>
            <person name="Maguina C."/>
            <person name="Lesho E.P."/>
            <person name="Jarman R.G."/>
            <person name="Richards A.L."/>
            <person name="Blazes D."/>
        </authorList>
    </citation>
    <scope>NUCLEOTIDE SEQUENCE [LARGE SCALE GENOMIC DNA]</scope>
    <source>
        <strain evidence="9 10">20.00</strain>
    </source>
</reference>
<dbReference type="KEGG" id="banc:PU02_0847"/>
<evidence type="ECO:0000313" key="10">
    <source>
        <dbReference type="Proteomes" id="UP000057213"/>
    </source>
</evidence>
<dbReference type="InterPro" id="IPR010130">
    <property type="entry name" value="T1SS_OMP_TolC"/>
</dbReference>
<dbReference type="STRING" id="1318743.PU02_0847"/>
<dbReference type="Pfam" id="PF02321">
    <property type="entry name" value="OEP"/>
    <property type="match status" value="2"/>
</dbReference>
<evidence type="ECO:0000256" key="5">
    <source>
        <dbReference type="ARBA" id="ARBA00022692"/>
    </source>
</evidence>
<dbReference type="GO" id="GO:0015288">
    <property type="term" value="F:porin activity"/>
    <property type="evidence" value="ECO:0007669"/>
    <property type="project" value="TreeGrafter"/>
</dbReference>
<protein>
    <submittedName>
        <fullName evidence="9">Type I secretion outer membrane protein, TolC</fullName>
    </submittedName>
</protein>
<evidence type="ECO:0000256" key="1">
    <source>
        <dbReference type="ARBA" id="ARBA00004442"/>
    </source>
</evidence>
<evidence type="ECO:0000256" key="2">
    <source>
        <dbReference type="ARBA" id="ARBA00007613"/>
    </source>
</evidence>